<keyword evidence="2" id="KW-1185">Reference proteome</keyword>
<evidence type="ECO:0000313" key="1">
    <source>
        <dbReference type="EMBL" id="GMA38484.1"/>
    </source>
</evidence>
<protein>
    <submittedName>
        <fullName evidence="1">Uncharacterized protein</fullName>
    </submittedName>
</protein>
<name>A0ABQ6IKR2_9MICO</name>
<gene>
    <name evidence="1" type="ORF">GCM10025883_05290</name>
</gene>
<comment type="caution">
    <text evidence="1">The sequence shown here is derived from an EMBL/GenBank/DDBJ whole genome shotgun (WGS) entry which is preliminary data.</text>
</comment>
<reference evidence="2" key="1">
    <citation type="journal article" date="2019" name="Int. J. Syst. Evol. Microbiol.">
        <title>The Global Catalogue of Microorganisms (GCM) 10K type strain sequencing project: providing services to taxonomists for standard genome sequencing and annotation.</title>
        <authorList>
            <consortium name="The Broad Institute Genomics Platform"/>
            <consortium name="The Broad Institute Genome Sequencing Center for Infectious Disease"/>
            <person name="Wu L."/>
            <person name="Ma J."/>
        </authorList>
    </citation>
    <scope>NUCLEOTIDE SEQUENCE [LARGE SCALE GENOMIC DNA]</scope>
    <source>
        <strain evidence="2">NBRC 113072</strain>
    </source>
</reference>
<accession>A0ABQ6IKR2</accession>
<organism evidence="1 2">
    <name type="scientific">Mobilicoccus caccae</name>
    <dbReference type="NCBI Taxonomy" id="1859295"/>
    <lineage>
        <taxon>Bacteria</taxon>
        <taxon>Bacillati</taxon>
        <taxon>Actinomycetota</taxon>
        <taxon>Actinomycetes</taxon>
        <taxon>Micrococcales</taxon>
        <taxon>Dermatophilaceae</taxon>
        <taxon>Mobilicoccus</taxon>
    </lineage>
</organism>
<proteinExistence type="predicted"/>
<dbReference type="EMBL" id="BSUO01000001">
    <property type="protein sequence ID" value="GMA38484.1"/>
    <property type="molecule type" value="Genomic_DNA"/>
</dbReference>
<evidence type="ECO:0000313" key="2">
    <source>
        <dbReference type="Proteomes" id="UP001157126"/>
    </source>
</evidence>
<sequence>MIAGVDHGQPADTELPADAVEILERRVRTDRDGVGDPPRLRALDQVDLPGLILDREVAVQNSQTP</sequence>
<dbReference type="Proteomes" id="UP001157126">
    <property type="component" value="Unassembled WGS sequence"/>
</dbReference>